<name>M4V585_9BACT</name>
<dbReference type="RefSeq" id="WP_015468838.1">
    <property type="nucleotide sequence ID" value="NC_020813.1"/>
</dbReference>
<dbReference type="HOGENOM" id="CLU_064886_0_1_7"/>
<protein>
    <submittedName>
        <fullName evidence="2">Glycoprotein endopeptidase</fullName>
    </submittedName>
</protein>
<dbReference type="eggNOG" id="COG1214">
    <property type="taxonomic scope" value="Bacteria"/>
</dbReference>
<accession>M4V585</accession>
<feature type="domain" description="Gcp-like" evidence="1">
    <location>
        <begin position="34"/>
        <end position="155"/>
    </location>
</feature>
<dbReference type="KEGG" id="bex:A11Q_128"/>
<evidence type="ECO:0000313" key="3">
    <source>
        <dbReference type="Proteomes" id="UP000012040"/>
    </source>
</evidence>
<gene>
    <name evidence="2" type="ORF">A11Q_128</name>
</gene>
<dbReference type="OrthoDB" id="9782405at2"/>
<dbReference type="CDD" id="cd24032">
    <property type="entry name" value="ASKHA_NBD_TsaB"/>
    <property type="match status" value="1"/>
</dbReference>
<dbReference type="PANTHER" id="PTHR11735">
    <property type="entry name" value="TRNA N6-ADENOSINE THREONYLCARBAMOYLTRANSFERASE"/>
    <property type="match status" value="1"/>
</dbReference>
<dbReference type="STRING" id="1184267.A11Q_128"/>
<dbReference type="EMBL" id="CP003537">
    <property type="protein sequence ID" value="AGH94348.1"/>
    <property type="molecule type" value="Genomic_DNA"/>
</dbReference>
<dbReference type="GO" id="GO:0005829">
    <property type="term" value="C:cytosol"/>
    <property type="evidence" value="ECO:0007669"/>
    <property type="project" value="TreeGrafter"/>
</dbReference>
<dbReference type="Proteomes" id="UP000012040">
    <property type="component" value="Chromosome"/>
</dbReference>
<dbReference type="Gene3D" id="3.30.420.40">
    <property type="match status" value="2"/>
</dbReference>
<dbReference type="PATRIC" id="fig|1184267.3.peg.130"/>
<evidence type="ECO:0000259" key="1">
    <source>
        <dbReference type="Pfam" id="PF00814"/>
    </source>
</evidence>
<dbReference type="InterPro" id="IPR000905">
    <property type="entry name" value="Gcp-like_dom"/>
</dbReference>
<dbReference type="InterPro" id="IPR022496">
    <property type="entry name" value="T6A_TsaB"/>
</dbReference>
<dbReference type="Pfam" id="PF00814">
    <property type="entry name" value="TsaD"/>
    <property type="match status" value="1"/>
</dbReference>
<proteinExistence type="predicted"/>
<dbReference type="NCBIfam" id="TIGR03725">
    <property type="entry name" value="T6A_YeaZ"/>
    <property type="match status" value="1"/>
</dbReference>
<dbReference type="SUPFAM" id="SSF53067">
    <property type="entry name" value="Actin-like ATPase domain"/>
    <property type="match status" value="2"/>
</dbReference>
<evidence type="ECO:0000313" key="2">
    <source>
        <dbReference type="EMBL" id="AGH94348.1"/>
    </source>
</evidence>
<reference evidence="2 3" key="1">
    <citation type="journal article" date="2013" name="ISME J.">
        <title>By their genes ye shall know them: genomic signatures of predatory bacteria.</title>
        <authorList>
            <person name="Pasternak Z."/>
            <person name="Pietrokovski S."/>
            <person name="Rotem O."/>
            <person name="Gophna U."/>
            <person name="Lurie-Weinberger M.N."/>
            <person name="Jurkevitch E."/>
        </authorList>
    </citation>
    <scope>NUCLEOTIDE SEQUENCE [LARGE SCALE GENOMIC DNA]</scope>
    <source>
        <strain evidence="2 3">JSS</strain>
    </source>
</reference>
<dbReference type="InterPro" id="IPR043129">
    <property type="entry name" value="ATPase_NBD"/>
</dbReference>
<dbReference type="AlphaFoldDB" id="M4V585"/>
<keyword evidence="3" id="KW-1185">Reference proteome</keyword>
<organism evidence="2 3">
    <name type="scientific">Pseudobdellovibrio exovorus JSS</name>
    <dbReference type="NCBI Taxonomy" id="1184267"/>
    <lineage>
        <taxon>Bacteria</taxon>
        <taxon>Pseudomonadati</taxon>
        <taxon>Bdellovibrionota</taxon>
        <taxon>Bdellovibrionia</taxon>
        <taxon>Bdellovibrionales</taxon>
        <taxon>Pseudobdellovibrionaceae</taxon>
        <taxon>Pseudobdellovibrio</taxon>
    </lineage>
</organism>
<dbReference type="PANTHER" id="PTHR11735:SF11">
    <property type="entry name" value="TRNA THREONYLCARBAMOYLADENOSINE BIOSYNTHESIS PROTEIN TSAB"/>
    <property type="match status" value="1"/>
</dbReference>
<sequence length="237" mass="25775">MIILACETSTLLGSVAVIEDGRVLASVESMRQGSHSDILNTFTAEALKKAGKTLQDVDLFATGIGPGSFTGIRICLNTIKSFAYCFQKPVVGISSLQTLAEQAHHILSAGAATTSTVVSMINAYKNMVYVATYQQKDGQLVEVKAPEVVRVQNLGSYVTENSWVCGDGYAAYEKFFSDDLKAKLLRHPQIPDEPHAQTLGLLATKQKSISWGELLPLYLRSSEAEENLKGIKYQPLN</sequence>
<dbReference type="GO" id="GO:0002949">
    <property type="term" value="P:tRNA threonylcarbamoyladenosine modification"/>
    <property type="evidence" value="ECO:0007669"/>
    <property type="project" value="InterPro"/>
</dbReference>